<organism evidence="1 2">
    <name type="scientific">Heliobacterium chlorum</name>
    <dbReference type="NCBI Taxonomy" id="2698"/>
    <lineage>
        <taxon>Bacteria</taxon>
        <taxon>Bacillati</taxon>
        <taxon>Bacillota</taxon>
        <taxon>Clostridia</taxon>
        <taxon>Eubacteriales</taxon>
        <taxon>Heliobacteriaceae</taxon>
        <taxon>Heliobacterium</taxon>
    </lineage>
</organism>
<dbReference type="Proteomes" id="UP000617402">
    <property type="component" value="Unassembled WGS sequence"/>
</dbReference>
<dbReference type="RefSeq" id="WP_188038717.1">
    <property type="nucleotide sequence ID" value="NZ_JACVHF010000002.1"/>
</dbReference>
<accession>A0ABR7T0D2</accession>
<keyword evidence="2" id="KW-1185">Reference proteome</keyword>
<sequence>MLTTKDLSEHAQQILNKIHDGENIVFIEETDLAYYVYIQSESFFKIVRISKSNDDYTLDMFTALESLNLLSLATLERITSKQ</sequence>
<proteinExistence type="predicted"/>
<protein>
    <submittedName>
        <fullName evidence="1">Uncharacterized protein</fullName>
    </submittedName>
</protein>
<reference evidence="1 2" key="1">
    <citation type="submission" date="2020-07" db="EMBL/GenBank/DDBJ databases">
        <title>Draft whole-genome sequence of Heliobacterium chlorum DSM 3682, type strain.</title>
        <authorList>
            <person name="Kyndt J.A."/>
            <person name="Meyer T.E."/>
            <person name="Imhoff J.F."/>
        </authorList>
    </citation>
    <scope>NUCLEOTIDE SEQUENCE [LARGE SCALE GENOMIC DNA]</scope>
    <source>
        <strain evidence="1 2">DSM 3682</strain>
    </source>
</reference>
<dbReference type="EMBL" id="JACVHF010000002">
    <property type="protein sequence ID" value="MBC9783562.1"/>
    <property type="molecule type" value="Genomic_DNA"/>
</dbReference>
<name>A0ABR7T0D2_HELCL</name>
<evidence type="ECO:0000313" key="1">
    <source>
        <dbReference type="EMBL" id="MBC9783562.1"/>
    </source>
</evidence>
<evidence type="ECO:0000313" key="2">
    <source>
        <dbReference type="Proteomes" id="UP000617402"/>
    </source>
</evidence>
<comment type="caution">
    <text evidence="1">The sequence shown here is derived from an EMBL/GenBank/DDBJ whole genome shotgun (WGS) entry which is preliminary data.</text>
</comment>
<gene>
    <name evidence="1" type="ORF">H1S01_03420</name>
</gene>